<evidence type="ECO:0000313" key="2">
    <source>
        <dbReference type="EMBL" id="CAF3713489.1"/>
    </source>
</evidence>
<dbReference type="Proteomes" id="UP000663881">
    <property type="component" value="Unassembled WGS sequence"/>
</dbReference>
<dbReference type="Proteomes" id="UP000663844">
    <property type="component" value="Unassembled WGS sequence"/>
</dbReference>
<comment type="caution">
    <text evidence="2">The sequence shown here is derived from an EMBL/GenBank/DDBJ whole genome shotgun (WGS) entry which is preliminary data.</text>
</comment>
<sequence length="258" mass="27773">MRDCNESHTVDSNVTRTETVPLKKIKKKFVWIILFNLIAAAIIVGIMVPTLFITNISTPTSTTTSTTTSITTTTVTGPISLISADGTVYGVRDTYAGSDSLSTDGIWLGQFYPVGQSPDMACDDNTSTKYLNFGDCGPYGDSSYTCGLSTGFYLELQRGASTITGFQVCTGGDSPERDPTSMTIEGSDESGSALTLGSIWTLIYSGITGLAIDPGRYTCAMVQLIDNPIQYKSYRFLITGKRSSSNSVQYSEVHLFGY</sequence>
<gene>
    <name evidence="2" type="ORF">OKA104_LOCUS13350</name>
    <name evidence="3" type="ORF">OXD698_LOCUS26608</name>
</gene>
<organism evidence="2 4">
    <name type="scientific">Adineta steineri</name>
    <dbReference type="NCBI Taxonomy" id="433720"/>
    <lineage>
        <taxon>Eukaryota</taxon>
        <taxon>Metazoa</taxon>
        <taxon>Spiralia</taxon>
        <taxon>Gnathifera</taxon>
        <taxon>Rotifera</taxon>
        <taxon>Eurotatoria</taxon>
        <taxon>Bdelloidea</taxon>
        <taxon>Adinetida</taxon>
        <taxon>Adinetidae</taxon>
        <taxon>Adineta</taxon>
    </lineage>
</organism>
<keyword evidence="1" id="KW-0812">Transmembrane</keyword>
<dbReference type="AlphaFoldDB" id="A0A818VNZ1"/>
<dbReference type="Gene3D" id="2.60.120.260">
    <property type="entry name" value="Galactose-binding domain-like"/>
    <property type="match status" value="1"/>
</dbReference>
<evidence type="ECO:0000256" key="1">
    <source>
        <dbReference type="SAM" id="Phobius"/>
    </source>
</evidence>
<keyword evidence="1" id="KW-0472">Membrane</keyword>
<evidence type="ECO:0000313" key="3">
    <source>
        <dbReference type="EMBL" id="CAF3949618.1"/>
    </source>
</evidence>
<reference evidence="2" key="1">
    <citation type="submission" date="2021-02" db="EMBL/GenBank/DDBJ databases">
        <authorList>
            <person name="Nowell W R."/>
        </authorList>
    </citation>
    <scope>NUCLEOTIDE SEQUENCE</scope>
</reference>
<keyword evidence="1" id="KW-1133">Transmembrane helix</keyword>
<protein>
    <submittedName>
        <fullName evidence="2">Uncharacterized protein</fullName>
    </submittedName>
</protein>
<evidence type="ECO:0000313" key="4">
    <source>
        <dbReference type="Proteomes" id="UP000663881"/>
    </source>
</evidence>
<feature type="transmembrane region" description="Helical" evidence="1">
    <location>
        <begin position="29"/>
        <end position="52"/>
    </location>
</feature>
<dbReference type="EMBL" id="CAJOAZ010002669">
    <property type="protein sequence ID" value="CAF3949618.1"/>
    <property type="molecule type" value="Genomic_DNA"/>
</dbReference>
<dbReference type="EMBL" id="CAJOAY010000672">
    <property type="protein sequence ID" value="CAF3713489.1"/>
    <property type="molecule type" value="Genomic_DNA"/>
</dbReference>
<proteinExistence type="predicted"/>
<name>A0A818VNZ1_9BILA</name>
<accession>A0A818VNZ1</accession>